<dbReference type="InterPro" id="IPR027417">
    <property type="entry name" value="P-loop_NTPase"/>
</dbReference>
<dbReference type="SUPFAM" id="SSF52540">
    <property type="entry name" value="P-loop containing nucleoside triphosphate hydrolases"/>
    <property type="match status" value="1"/>
</dbReference>
<dbReference type="InterPro" id="IPR056693">
    <property type="entry name" value="DUF7791"/>
</dbReference>
<dbReference type="Pfam" id="PF25053">
    <property type="entry name" value="DUF7791"/>
    <property type="match status" value="1"/>
</dbReference>
<sequence>MESLAAVGLAANILQFIHEARNLVSTSREILGSGAKDEYIELELVSKELRSRSARIILPGSARDIPEGDDGNSIEALAIICNEIADELLGILDALKLHNDRNKWTSFLQALKTQWNDDKIGALRERLDRIAKAINARLADENNLGIYSRLNELLEINRRLEITRTVDILDLRREFGEALKNSQNNTGKEESANLMSKLASDGLHYSAEQSILFRLRFVRLEDRYRLMSPAHRHTLAWMFEDTGLQVQNQGNGPSTFVQWLHSDNDLYWISGRPGSGKSTLMKFLCHHQKTKEHLTTWAGNEEVIIAEYFFWNAGKNDLQKSQEGLLRSLLYQILRQYPDYIRLAFPGVWQCYNPTNAGLPGKPDIRLDTEMPHTIPELLDSLTNVCNLHTQSEKRLCFFIDGLDEYAGDSRDVIQLVGVLRNLKHVKICVSSRQWNEFEDAFGKSGTDKLYMQDFNYQDINAYINDVFENDNNYQELEDKDTLGQELIQEIITAANGVFLWVVLVVRSLQDGLLEGDSITRLQQRLRKLPTNLEELFERIIFRDVKETYRSEASHMFLVALKAKENLPLMAYWFLGEGLPKQRLPLRMQQTIKRHKDANKRLIASCKGLLEPRFRSTTEEQDSLPSAILFEYTVDFLHRTVRDYLLLPTTDVRQWAEPNFSPDEAICKALYSQIKTAPHGKEYSSHVSALYQTYVYHANEVKVLHGSEVAIQSLNAELVDIVSEYEIEDVDPPAIGDTPTHNLVTDTKLHNAEKVEVVSLGSTNTKSERGAKSHQGRPSVMKRLVSKLDKAKTKLVERTGDK</sequence>
<dbReference type="AlphaFoldDB" id="A0A8H7AVV4"/>
<comment type="caution">
    <text evidence="5">The sequence shown here is derived from an EMBL/GenBank/DDBJ whole genome shotgun (WGS) entry which is preliminary data.</text>
</comment>
<gene>
    <name evidence="5" type="ORF">GT037_009589</name>
</gene>
<evidence type="ECO:0000313" key="6">
    <source>
        <dbReference type="Proteomes" id="UP000596902"/>
    </source>
</evidence>
<dbReference type="GeneID" id="62207814"/>
<organism evidence="5 6">
    <name type="scientific">Alternaria burnsii</name>
    <dbReference type="NCBI Taxonomy" id="1187904"/>
    <lineage>
        <taxon>Eukaryota</taxon>
        <taxon>Fungi</taxon>
        <taxon>Dikarya</taxon>
        <taxon>Ascomycota</taxon>
        <taxon>Pezizomycotina</taxon>
        <taxon>Dothideomycetes</taxon>
        <taxon>Pleosporomycetidae</taxon>
        <taxon>Pleosporales</taxon>
        <taxon>Pleosporineae</taxon>
        <taxon>Pleosporaceae</taxon>
        <taxon>Alternaria</taxon>
        <taxon>Alternaria sect. Alternaria</taxon>
    </lineage>
</organism>
<dbReference type="Proteomes" id="UP000596902">
    <property type="component" value="Unassembled WGS sequence"/>
</dbReference>
<evidence type="ECO:0008006" key="7">
    <source>
        <dbReference type="Google" id="ProtNLM"/>
    </source>
</evidence>
<dbReference type="RefSeq" id="XP_038782911.1">
    <property type="nucleotide sequence ID" value="XM_038934636.1"/>
</dbReference>
<accession>A0A8H7AVV4</accession>
<evidence type="ECO:0000256" key="1">
    <source>
        <dbReference type="ARBA" id="ARBA00022737"/>
    </source>
</evidence>
<feature type="domain" description="Nephrocystin 3-like N-terminal" evidence="3">
    <location>
        <begin position="254"/>
        <end position="433"/>
    </location>
</feature>
<dbReference type="InterPro" id="IPR056884">
    <property type="entry name" value="NPHP3-like_N"/>
</dbReference>
<evidence type="ECO:0000313" key="5">
    <source>
        <dbReference type="EMBL" id="KAF7672558.1"/>
    </source>
</evidence>
<dbReference type="PANTHER" id="PTHR10039:SF5">
    <property type="entry name" value="NACHT DOMAIN-CONTAINING PROTEIN"/>
    <property type="match status" value="1"/>
</dbReference>
<dbReference type="EMBL" id="JAAABM010000016">
    <property type="protein sequence ID" value="KAF7672558.1"/>
    <property type="molecule type" value="Genomic_DNA"/>
</dbReference>
<evidence type="ECO:0000259" key="3">
    <source>
        <dbReference type="Pfam" id="PF24883"/>
    </source>
</evidence>
<dbReference type="Pfam" id="PF24883">
    <property type="entry name" value="NPHP3_N"/>
    <property type="match status" value="1"/>
</dbReference>
<evidence type="ECO:0000256" key="2">
    <source>
        <dbReference type="SAM" id="MobiDB-lite"/>
    </source>
</evidence>
<proteinExistence type="predicted"/>
<dbReference type="Gene3D" id="3.40.50.300">
    <property type="entry name" value="P-loop containing nucleotide triphosphate hydrolases"/>
    <property type="match status" value="1"/>
</dbReference>
<feature type="region of interest" description="Disordered" evidence="2">
    <location>
        <begin position="761"/>
        <end position="782"/>
    </location>
</feature>
<evidence type="ECO:0000259" key="4">
    <source>
        <dbReference type="Pfam" id="PF25053"/>
    </source>
</evidence>
<dbReference type="PANTHER" id="PTHR10039">
    <property type="entry name" value="AMELOGENIN"/>
    <property type="match status" value="1"/>
</dbReference>
<keyword evidence="6" id="KW-1185">Reference proteome</keyword>
<keyword evidence="1" id="KW-0677">Repeat</keyword>
<reference evidence="5" key="2">
    <citation type="submission" date="2020-08" db="EMBL/GenBank/DDBJ databases">
        <title>Draft Genome Sequence of Cumin Blight Pathogen Alternaria burnsii.</title>
        <authorList>
            <person name="Feng Z."/>
        </authorList>
    </citation>
    <scope>NUCLEOTIDE SEQUENCE</scope>
    <source>
        <strain evidence="5">CBS107.38</strain>
    </source>
</reference>
<protein>
    <recommendedName>
        <fullName evidence="7">NACHT domain-containing protein</fullName>
    </recommendedName>
</protein>
<feature type="domain" description="DUF7791" evidence="4">
    <location>
        <begin position="545"/>
        <end position="679"/>
    </location>
</feature>
<name>A0A8H7AVV4_9PLEO</name>
<reference evidence="5" key="1">
    <citation type="submission" date="2020-01" db="EMBL/GenBank/DDBJ databases">
        <authorList>
            <person name="Feng Z.H.Z."/>
        </authorList>
    </citation>
    <scope>NUCLEOTIDE SEQUENCE</scope>
    <source>
        <strain evidence="5">CBS107.38</strain>
    </source>
</reference>